<dbReference type="EMBL" id="BAAFJT010000023">
    <property type="protein sequence ID" value="GAB0199568.1"/>
    <property type="molecule type" value="Genomic_DNA"/>
</dbReference>
<proteinExistence type="predicted"/>
<accession>A0ABC9XPB9</accession>
<gene>
    <name evidence="1" type="ORF">GRJ2_002422200</name>
</gene>
<organism evidence="1 2">
    <name type="scientific">Grus japonensis</name>
    <name type="common">Japanese crane</name>
    <name type="synonym">Red-crowned crane</name>
    <dbReference type="NCBI Taxonomy" id="30415"/>
    <lineage>
        <taxon>Eukaryota</taxon>
        <taxon>Metazoa</taxon>
        <taxon>Chordata</taxon>
        <taxon>Craniata</taxon>
        <taxon>Vertebrata</taxon>
        <taxon>Euteleostomi</taxon>
        <taxon>Archelosauria</taxon>
        <taxon>Archosauria</taxon>
        <taxon>Dinosauria</taxon>
        <taxon>Saurischia</taxon>
        <taxon>Theropoda</taxon>
        <taxon>Coelurosauria</taxon>
        <taxon>Aves</taxon>
        <taxon>Neognathae</taxon>
        <taxon>Neoaves</taxon>
        <taxon>Gruiformes</taxon>
        <taxon>Gruidae</taxon>
        <taxon>Grus</taxon>
    </lineage>
</organism>
<comment type="caution">
    <text evidence="1">The sequence shown here is derived from an EMBL/GenBank/DDBJ whole genome shotgun (WGS) entry which is preliminary data.</text>
</comment>
<keyword evidence="2" id="KW-1185">Reference proteome</keyword>
<protein>
    <submittedName>
        <fullName evidence="1">Uncharacterized protein</fullName>
    </submittedName>
</protein>
<evidence type="ECO:0000313" key="2">
    <source>
        <dbReference type="Proteomes" id="UP001623348"/>
    </source>
</evidence>
<evidence type="ECO:0000313" key="1">
    <source>
        <dbReference type="EMBL" id="GAB0199568.1"/>
    </source>
</evidence>
<reference evidence="1 2" key="1">
    <citation type="submission" date="2024-06" db="EMBL/GenBank/DDBJ databases">
        <title>The draft genome of Grus japonensis, version 3.</title>
        <authorList>
            <person name="Nabeshima K."/>
            <person name="Suzuki S."/>
            <person name="Onuma M."/>
        </authorList>
    </citation>
    <scope>NUCLEOTIDE SEQUENCE [LARGE SCALE GENOMIC DNA]</scope>
    <source>
        <strain evidence="1 2">451A</strain>
    </source>
</reference>
<name>A0ABC9XPB9_GRUJA</name>
<sequence>MVSRSPWLEDAADLETCSWRVRNRSKPNSWSDWRKITSQPGAAFPPARILCGDAGAGPICRLRRALCTGDAPTAATDPP</sequence>
<dbReference type="AlphaFoldDB" id="A0ABC9XPB9"/>
<dbReference type="Proteomes" id="UP001623348">
    <property type="component" value="Unassembled WGS sequence"/>
</dbReference>